<accession>A0A6M8J5L1</accession>
<evidence type="ECO:0000256" key="5">
    <source>
        <dbReference type="ARBA" id="ARBA00022840"/>
    </source>
</evidence>
<evidence type="ECO:0000256" key="7">
    <source>
        <dbReference type="ARBA" id="ARBA00022962"/>
    </source>
</evidence>
<dbReference type="InterPro" id="IPR006426">
    <property type="entry name" value="Asn_synth_AEB"/>
</dbReference>
<keyword evidence="6" id="KW-0061">Asparagine biosynthesis</keyword>
<proteinExistence type="inferred from homology"/>
<dbReference type="Gene3D" id="3.60.20.10">
    <property type="entry name" value="Glutamine Phosphoribosylpyrophosphate, subunit 1, domain 1"/>
    <property type="match status" value="1"/>
</dbReference>
<dbReference type="InterPro" id="IPR051786">
    <property type="entry name" value="ASN_synthetase/amidase"/>
</dbReference>
<keyword evidence="10" id="KW-1185">Reference proteome</keyword>
<evidence type="ECO:0000256" key="4">
    <source>
        <dbReference type="ARBA" id="ARBA00022741"/>
    </source>
</evidence>
<dbReference type="GO" id="GO:0005829">
    <property type="term" value="C:cytosol"/>
    <property type="evidence" value="ECO:0007669"/>
    <property type="project" value="TreeGrafter"/>
</dbReference>
<organism evidence="9 10">
    <name type="scientific">Berryella wangjianweii</name>
    <dbReference type="NCBI Taxonomy" id="2734634"/>
    <lineage>
        <taxon>Bacteria</taxon>
        <taxon>Bacillati</taxon>
        <taxon>Actinomycetota</taxon>
        <taxon>Coriobacteriia</taxon>
        <taxon>Eggerthellales</taxon>
        <taxon>Eggerthellaceae</taxon>
        <taxon>Berryella</taxon>
    </lineage>
</organism>
<dbReference type="SUPFAM" id="SSF56235">
    <property type="entry name" value="N-terminal nucleophile aminohydrolases (Ntn hydrolases)"/>
    <property type="match status" value="1"/>
</dbReference>
<dbReference type="SUPFAM" id="SSF52402">
    <property type="entry name" value="Adenine nucleotide alpha hydrolases-like"/>
    <property type="match status" value="1"/>
</dbReference>
<dbReference type="PROSITE" id="PS51278">
    <property type="entry name" value="GATASE_TYPE_2"/>
    <property type="match status" value="1"/>
</dbReference>
<reference evidence="10" key="1">
    <citation type="submission" date="2020-05" db="EMBL/GenBank/DDBJ databases">
        <title>Novel species in genus Nocardioides.</title>
        <authorList>
            <person name="Zhang G."/>
        </authorList>
    </citation>
    <scope>NUCLEOTIDE SEQUENCE [LARGE SCALE GENOMIC DNA]</scope>
    <source>
        <strain evidence="10">zg-1050</strain>
    </source>
</reference>
<dbReference type="KEGG" id="bwa:HLV38_07235"/>
<dbReference type="InterPro" id="IPR001962">
    <property type="entry name" value="Asn_synthase"/>
</dbReference>
<dbReference type="RefSeq" id="WP_172165922.1">
    <property type="nucleotide sequence ID" value="NZ_CP053716.1"/>
</dbReference>
<evidence type="ECO:0000256" key="6">
    <source>
        <dbReference type="ARBA" id="ARBA00022888"/>
    </source>
</evidence>
<comment type="catalytic activity">
    <reaction evidence="8">
        <text>L-aspartate + L-glutamine + ATP + H2O = L-asparagine + L-glutamate + AMP + diphosphate + H(+)</text>
        <dbReference type="Rhea" id="RHEA:12228"/>
        <dbReference type="ChEBI" id="CHEBI:15377"/>
        <dbReference type="ChEBI" id="CHEBI:15378"/>
        <dbReference type="ChEBI" id="CHEBI:29985"/>
        <dbReference type="ChEBI" id="CHEBI:29991"/>
        <dbReference type="ChEBI" id="CHEBI:30616"/>
        <dbReference type="ChEBI" id="CHEBI:33019"/>
        <dbReference type="ChEBI" id="CHEBI:58048"/>
        <dbReference type="ChEBI" id="CHEBI:58359"/>
        <dbReference type="ChEBI" id="CHEBI:456215"/>
        <dbReference type="EC" id="6.3.5.4"/>
    </reaction>
</comment>
<dbReference type="PIRSF" id="PIRSF001589">
    <property type="entry name" value="Asn_synthetase_glu-h"/>
    <property type="match status" value="1"/>
</dbReference>
<dbReference type="EMBL" id="CP053716">
    <property type="protein sequence ID" value="QKF07913.1"/>
    <property type="molecule type" value="Genomic_DNA"/>
</dbReference>
<keyword evidence="5" id="KW-0067">ATP-binding</keyword>
<comment type="pathway">
    <text evidence="1">Amino-acid biosynthesis; L-asparagine biosynthesis; L-asparagine from L-aspartate (L-Gln route): step 1/1.</text>
</comment>
<sequence>MCGFVGFTTVDFDQRTNEAVVRDMADRIVHRGPDDDGYFVTDRIAMGFRRLSIIDLEGSPQPMRNARGTITVTFNGEIYNYRELREELQQLGHSFRTQGDTETIVCGYEQWGTGVFERLRGMFAIAIWDDERGRLVCARDVFGIKPLYYQHDGRRFIYGSEVKAFLAHPRFHKQVNRAMLPQYLCFEYMNDSQTMFENVHKVLPGHFMVFEDGRITQERYYRITYKIDDSKTLDEWAGVVRDAFDESVRAHEVADVEVGSFLSGGIDSSLAAYAMGQHHEEGVKTFSVGYDIGCEEQLEQIARQSEFQIKLDELADSSEFAAWAGLPNYQTRVSAREFLDIVPTEQYHMDEPLGAPSAIPLFFVSKLARQHLKVVQSGEGADELFGGYWIYHDQYEFSKYLRVPRPLRALAGAIAEKLPPFHGRRFLMRGSGGPEKSYQRTSMNYMWDEIPSVLKDYQGPCRPWEWARPHFEDVANQGLDIITQTQYVDMVSYMPYDICLKADKMSMAHSIELRVPFLDKKVLDIALQLPTAARVDDTHSKYALRLAASKLGFQNKVANMPKQPFITPLTVWLQTDLYYDRIKEAFTSEAAHQYFNVDYLVKMLDDHRSANFTTVEGRAKLKMMRIWNIYCFLCWHEVFFGESAKRWEPRTQVA</sequence>
<keyword evidence="7" id="KW-0315">Glutamine amidotransferase</keyword>
<dbReference type="Pfam" id="PF00733">
    <property type="entry name" value="Asn_synthase"/>
    <property type="match status" value="1"/>
</dbReference>
<dbReference type="InterPro" id="IPR033738">
    <property type="entry name" value="AsnB_N"/>
</dbReference>
<dbReference type="Gene3D" id="3.40.50.620">
    <property type="entry name" value="HUPs"/>
    <property type="match status" value="1"/>
</dbReference>
<dbReference type="GO" id="GO:0006529">
    <property type="term" value="P:asparagine biosynthetic process"/>
    <property type="evidence" value="ECO:0007669"/>
    <property type="project" value="UniProtKB-KW"/>
</dbReference>
<dbReference type="InterPro" id="IPR029055">
    <property type="entry name" value="Ntn_hydrolases_N"/>
</dbReference>
<dbReference type="GO" id="GO:0004066">
    <property type="term" value="F:asparagine synthase (glutamine-hydrolyzing) activity"/>
    <property type="evidence" value="ECO:0007669"/>
    <property type="project" value="UniProtKB-EC"/>
</dbReference>
<dbReference type="InterPro" id="IPR014729">
    <property type="entry name" value="Rossmann-like_a/b/a_fold"/>
</dbReference>
<comment type="similarity">
    <text evidence="2">Belongs to the asparagine synthetase family.</text>
</comment>
<dbReference type="GO" id="GO:0005524">
    <property type="term" value="F:ATP binding"/>
    <property type="evidence" value="ECO:0007669"/>
    <property type="project" value="UniProtKB-KW"/>
</dbReference>
<dbReference type="CDD" id="cd01991">
    <property type="entry name" value="Asn_synthase_B_C"/>
    <property type="match status" value="1"/>
</dbReference>
<evidence type="ECO:0000256" key="2">
    <source>
        <dbReference type="ARBA" id="ARBA00005752"/>
    </source>
</evidence>
<dbReference type="NCBIfam" id="TIGR01536">
    <property type="entry name" value="asn_synth_AEB"/>
    <property type="match status" value="1"/>
</dbReference>
<protein>
    <recommendedName>
        <fullName evidence="3">asparagine synthase (glutamine-hydrolyzing)</fullName>
        <ecNumber evidence="3">6.3.5.4</ecNumber>
    </recommendedName>
</protein>
<dbReference type="CDD" id="cd00712">
    <property type="entry name" value="AsnB"/>
    <property type="match status" value="1"/>
</dbReference>
<evidence type="ECO:0000256" key="1">
    <source>
        <dbReference type="ARBA" id="ARBA00005187"/>
    </source>
</evidence>
<dbReference type="InterPro" id="IPR017932">
    <property type="entry name" value="GATase_2_dom"/>
</dbReference>
<dbReference type="Pfam" id="PF13537">
    <property type="entry name" value="GATase_7"/>
    <property type="match status" value="1"/>
</dbReference>
<evidence type="ECO:0000256" key="8">
    <source>
        <dbReference type="ARBA" id="ARBA00048741"/>
    </source>
</evidence>
<keyword evidence="6" id="KW-0028">Amino-acid biosynthesis</keyword>
<dbReference type="EC" id="6.3.5.4" evidence="3"/>
<evidence type="ECO:0000256" key="3">
    <source>
        <dbReference type="ARBA" id="ARBA00012737"/>
    </source>
</evidence>
<evidence type="ECO:0000313" key="10">
    <source>
        <dbReference type="Proteomes" id="UP000503297"/>
    </source>
</evidence>
<gene>
    <name evidence="9" type="primary">asnB</name>
    <name evidence="9" type="ORF">HLV38_07235</name>
</gene>
<keyword evidence="4" id="KW-0547">Nucleotide-binding</keyword>
<dbReference type="PANTHER" id="PTHR43284">
    <property type="entry name" value="ASPARAGINE SYNTHETASE (GLUTAMINE-HYDROLYZING)"/>
    <property type="match status" value="1"/>
</dbReference>
<dbReference type="Proteomes" id="UP000503297">
    <property type="component" value="Chromosome"/>
</dbReference>
<evidence type="ECO:0000313" key="9">
    <source>
        <dbReference type="EMBL" id="QKF07913.1"/>
    </source>
</evidence>
<dbReference type="AlphaFoldDB" id="A0A6M8J5L1"/>
<keyword evidence="9" id="KW-0436">Ligase</keyword>
<dbReference type="PANTHER" id="PTHR43284:SF1">
    <property type="entry name" value="ASPARAGINE SYNTHETASE"/>
    <property type="match status" value="1"/>
</dbReference>
<name>A0A6M8J5L1_9ACTN</name>